<dbReference type="Proteomes" id="UP000772434">
    <property type="component" value="Unassembled WGS sequence"/>
</dbReference>
<evidence type="ECO:0000259" key="1">
    <source>
        <dbReference type="Pfam" id="PF13837"/>
    </source>
</evidence>
<dbReference type="AlphaFoldDB" id="A0A9P5PCB6"/>
<keyword evidence="3" id="KW-1185">Reference proteome</keyword>
<evidence type="ECO:0000313" key="3">
    <source>
        <dbReference type="Proteomes" id="UP000772434"/>
    </source>
</evidence>
<feature type="non-terminal residue" evidence="2">
    <location>
        <position position="134"/>
    </location>
</feature>
<dbReference type="Pfam" id="PF13837">
    <property type="entry name" value="Myb_DNA-bind_4"/>
    <property type="match status" value="1"/>
</dbReference>
<dbReference type="PANTHER" id="PTHR47584">
    <property type="match status" value="1"/>
</dbReference>
<reference evidence="2" key="1">
    <citation type="submission" date="2020-11" db="EMBL/GenBank/DDBJ databases">
        <authorList>
            <consortium name="DOE Joint Genome Institute"/>
            <person name="Ahrendt S."/>
            <person name="Riley R."/>
            <person name="Andreopoulos W."/>
            <person name="Labutti K."/>
            <person name="Pangilinan J."/>
            <person name="Ruiz-Duenas F.J."/>
            <person name="Barrasa J.M."/>
            <person name="Sanchez-Garcia M."/>
            <person name="Camarero S."/>
            <person name="Miyauchi S."/>
            <person name="Serrano A."/>
            <person name="Linde D."/>
            <person name="Babiker R."/>
            <person name="Drula E."/>
            <person name="Ayuso-Fernandez I."/>
            <person name="Pacheco R."/>
            <person name="Padilla G."/>
            <person name="Ferreira P."/>
            <person name="Barriuso J."/>
            <person name="Kellner H."/>
            <person name="Castanera R."/>
            <person name="Alfaro M."/>
            <person name="Ramirez L."/>
            <person name="Pisabarro A.G."/>
            <person name="Kuo A."/>
            <person name="Tritt A."/>
            <person name="Lipzen A."/>
            <person name="He G."/>
            <person name="Yan M."/>
            <person name="Ng V."/>
            <person name="Cullen D."/>
            <person name="Martin F."/>
            <person name="Rosso M.-N."/>
            <person name="Henrissat B."/>
            <person name="Hibbett D."/>
            <person name="Martinez A.T."/>
            <person name="Grigoriev I.V."/>
        </authorList>
    </citation>
    <scope>NUCLEOTIDE SEQUENCE</scope>
    <source>
        <strain evidence="2">AH 40177</strain>
    </source>
</reference>
<dbReference type="Gene3D" id="1.10.10.60">
    <property type="entry name" value="Homeodomain-like"/>
    <property type="match status" value="1"/>
</dbReference>
<sequence length="134" mass="15325">AVWTEEELDTYLQFLFKHRSEMGDGSNFKKKTFSAAAEHMEQSGRASGGEKDWEACRSKWQKVKKTYEVIGDIKAHTGWTWSNETGASITALNSDSWANFLKKHPLAKPFRNTGWPHLDIMEEIMPYRAKGSLV</sequence>
<evidence type="ECO:0000313" key="2">
    <source>
        <dbReference type="EMBL" id="KAF9060759.1"/>
    </source>
</evidence>
<dbReference type="PANTHER" id="PTHR47584:SF14">
    <property type="entry name" value="L10-INTERACTING MYB DOMAIN-CONTAINING PROTEIN-LIKE"/>
    <property type="match status" value="1"/>
</dbReference>
<feature type="domain" description="Myb/SANT-like DNA-binding" evidence="1">
    <location>
        <begin position="3"/>
        <end position="72"/>
    </location>
</feature>
<dbReference type="InterPro" id="IPR044822">
    <property type="entry name" value="Myb_DNA-bind_4"/>
</dbReference>
<comment type="caution">
    <text evidence="2">The sequence shown here is derived from an EMBL/GenBank/DDBJ whole genome shotgun (WGS) entry which is preliminary data.</text>
</comment>
<protein>
    <recommendedName>
        <fullName evidence="1">Myb/SANT-like DNA-binding domain-containing protein</fullName>
    </recommendedName>
</protein>
<accession>A0A9P5PCB6</accession>
<dbReference type="InterPro" id="IPR045026">
    <property type="entry name" value="LIMYB"/>
</dbReference>
<dbReference type="EMBL" id="JADNRY010000229">
    <property type="protein sequence ID" value="KAF9060759.1"/>
    <property type="molecule type" value="Genomic_DNA"/>
</dbReference>
<name>A0A9P5PCB6_9AGAR</name>
<proteinExistence type="predicted"/>
<dbReference type="OrthoDB" id="2930561at2759"/>
<feature type="non-terminal residue" evidence="2">
    <location>
        <position position="1"/>
    </location>
</feature>
<gene>
    <name evidence="2" type="ORF">BDP27DRAFT_1184160</name>
</gene>
<organism evidence="2 3">
    <name type="scientific">Rhodocollybia butyracea</name>
    <dbReference type="NCBI Taxonomy" id="206335"/>
    <lineage>
        <taxon>Eukaryota</taxon>
        <taxon>Fungi</taxon>
        <taxon>Dikarya</taxon>
        <taxon>Basidiomycota</taxon>
        <taxon>Agaricomycotina</taxon>
        <taxon>Agaricomycetes</taxon>
        <taxon>Agaricomycetidae</taxon>
        <taxon>Agaricales</taxon>
        <taxon>Marasmiineae</taxon>
        <taxon>Omphalotaceae</taxon>
        <taxon>Rhodocollybia</taxon>
    </lineage>
</organism>